<dbReference type="AlphaFoldDB" id="A0AAV5WFY2"/>
<protein>
    <submittedName>
        <fullName evidence="1">Uncharacterized protein</fullName>
    </submittedName>
</protein>
<name>A0AAV5WFY2_9BILA</name>
<sequence length="85" mass="10039">MHNTRKVWIRKKCEKRDDNGDRKSLSSCGFGDDDYIAAFLNEFLVCVEQIIDRIDLDTILSTVFRIRSNERSDKEEKKNDSHLEM</sequence>
<evidence type="ECO:0000313" key="2">
    <source>
        <dbReference type="Proteomes" id="UP001432322"/>
    </source>
</evidence>
<dbReference type="EMBL" id="BTSY01000005">
    <property type="protein sequence ID" value="GMT30949.1"/>
    <property type="molecule type" value="Genomic_DNA"/>
</dbReference>
<comment type="caution">
    <text evidence="1">The sequence shown here is derived from an EMBL/GenBank/DDBJ whole genome shotgun (WGS) entry which is preliminary data.</text>
</comment>
<evidence type="ECO:0000313" key="1">
    <source>
        <dbReference type="EMBL" id="GMT30949.1"/>
    </source>
</evidence>
<proteinExistence type="predicted"/>
<keyword evidence="2" id="KW-1185">Reference proteome</keyword>
<organism evidence="1 2">
    <name type="scientific">Pristionchus fissidentatus</name>
    <dbReference type="NCBI Taxonomy" id="1538716"/>
    <lineage>
        <taxon>Eukaryota</taxon>
        <taxon>Metazoa</taxon>
        <taxon>Ecdysozoa</taxon>
        <taxon>Nematoda</taxon>
        <taxon>Chromadorea</taxon>
        <taxon>Rhabditida</taxon>
        <taxon>Rhabditina</taxon>
        <taxon>Diplogasteromorpha</taxon>
        <taxon>Diplogasteroidea</taxon>
        <taxon>Neodiplogasteridae</taxon>
        <taxon>Pristionchus</taxon>
    </lineage>
</organism>
<feature type="non-terminal residue" evidence="1">
    <location>
        <position position="85"/>
    </location>
</feature>
<gene>
    <name evidence="1" type="ORF">PFISCL1PPCAC_22246</name>
</gene>
<accession>A0AAV5WFY2</accession>
<dbReference type="Proteomes" id="UP001432322">
    <property type="component" value="Unassembled WGS sequence"/>
</dbReference>
<reference evidence="1" key="1">
    <citation type="submission" date="2023-10" db="EMBL/GenBank/DDBJ databases">
        <title>Genome assembly of Pristionchus species.</title>
        <authorList>
            <person name="Yoshida K."/>
            <person name="Sommer R.J."/>
        </authorList>
    </citation>
    <scope>NUCLEOTIDE SEQUENCE</scope>
    <source>
        <strain evidence="1">RS5133</strain>
    </source>
</reference>